<dbReference type="InterPro" id="IPR002073">
    <property type="entry name" value="PDEase_catalytic_dom"/>
</dbReference>
<feature type="compositionally biased region" description="Polar residues" evidence="4">
    <location>
        <begin position="301"/>
        <end position="316"/>
    </location>
</feature>
<keyword evidence="1 3" id="KW-0479">Metal-binding</keyword>
<evidence type="ECO:0000259" key="5">
    <source>
        <dbReference type="PROSITE" id="PS51845"/>
    </source>
</evidence>
<sequence length="979" mass="103268">MSFFTNPFAPPSATPGLATTAISAGSSSLPIPATLRRSSRARVAAATSGDASPSSSVPTGGLASPGPATGVPGGPAPPITFVSPFASSNQKRGSIAHSTITITPGRHSSTPGSPARPGTGRSSSSTRSNSGEHSPVLPGSRRASLQGTPSPLRSPATGAAQAAPFFSNWTAGAMTTNGLLKVAPDFSRRRSVDVGVLGVGTHRMYGQTAMSRRVRDAVGPDAGDKETGVVGAGGKGRKDRLLGRHLASLLAHSLALCAEPRPVEAGTPSALPERQPEPTALPVHRLEAIPASPASSPTPSRNTSVSADSSFFNNAGTIPPSFPNDEPTAASPEAGPSRPCGVSFPVVSQGRRFSLIANLQSWSFDAMSYSPDELLACVGLIFESVRNMEGVDFDLGRFKHLLLSLRSAYHARNGYHNFNHAADVTQACYSFLVRMGLAPPLYLLSEDDYDANLGEGRRKWRRNRAVEEGGMGELLRPMDVFALLVACIGHDVGHPGLTNAYMVNARAPVAQVYDDKSILENFHTVTLTHMLRRHGFDYLLGGDFGHLGDQATPFRKIVEASILATDMSRHFAFVTEITDLGKRFARSSRRSSAEKDLEADRLLLCSGLIKCADISNPTRPHRISRLWAAALQEEWAVQASIETSFGLPVTVMTQDPNDAKAQGKGQVGFIDLFCKPLFGAMASVVDEFADFVEKLRDGRAAWEAISLRTDEAFSQPVAPEWKLPAASPARRSSPDEPASVAAISSSAPTAVSPLSSSLSPAIELPEPSATSSTDVTPTATALPTPSLPAPKAVPLPIDTRRARPTPLRPALHRPSHKRQASTGSSTSNPSPLSPSFAGSPWSAATGFSAFSQLSSVSLNTGPPTADSASFPLTKYGSVDPTGGPLSSSANERERERERFQMRSVCGGACIVGTAMCEVCAAAQRRGSLGNALDERDRLLDEDEDDEELEGLELAEDADVWPPHPFQPTKLAVTAAPVVV</sequence>
<dbReference type="Gene3D" id="1.10.1300.10">
    <property type="entry name" value="3'5'-cyclic nucleotide phosphodiesterase, catalytic domain"/>
    <property type="match status" value="1"/>
</dbReference>
<feature type="compositionally biased region" description="Low complexity" evidence="4">
    <location>
        <begin position="821"/>
        <end position="835"/>
    </location>
</feature>
<comment type="cofactor">
    <cofactor evidence="3">
        <name>a divalent metal cation</name>
        <dbReference type="ChEBI" id="CHEBI:60240"/>
    </cofactor>
    <text evidence="3">Binds 2 divalent metal cations per subunit. Site 1 may preferentially bind zinc ions, while site 2 has a preference for magnesium and/or manganese ions.</text>
</comment>
<dbReference type="SMART" id="SM00471">
    <property type="entry name" value="HDc"/>
    <property type="match status" value="1"/>
</dbReference>
<evidence type="ECO:0000313" key="7">
    <source>
        <dbReference type="Proteomes" id="UP000311382"/>
    </source>
</evidence>
<dbReference type="CDD" id="cd00077">
    <property type="entry name" value="HDc"/>
    <property type="match status" value="1"/>
</dbReference>
<feature type="compositionally biased region" description="Polar residues" evidence="4">
    <location>
        <begin position="49"/>
        <end position="58"/>
    </location>
</feature>
<dbReference type="GO" id="GO:0007165">
    <property type="term" value="P:signal transduction"/>
    <property type="evidence" value="ECO:0007669"/>
    <property type="project" value="InterPro"/>
</dbReference>
<feature type="compositionally biased region" description="Low complexity" evidence="4">
    <location>
        <begin position="108"/>
        <end position="129"/>
    </location>
</feature>
<evidence type="ECO:0000256" key="2">
    <source>
        <dbReference type="ARBA" id="ARBA00022801"/>
    </source>
</evidence>
<comment type="similarity">
    <text evidence="3">Belongs to the cyclic nucleotide phosphodiesterase family.</text>
</comment>
<evidence type="ECO:0000256" key="1">
    <source>
        <dbReference type="ARBA" id="ARBA00022723"/>
    </source>
</evidence>
<feature type="region of interest" description="Disordered" evidence="4">
    <location>
        <begin position="859"/>
        <end position="895"/>
    </location>
</feature>
<dbReference type="OrthoDB" id="546632at2759"/>
<dbReference type="Proteomes" id="UP000311382">
    <property type="component" value="Unassembled WGS sequence"/>
</dbReference>
<dbReference type="SUPFAM" id="SSF109604">
    <property type="entry name" value="HD-domain/PDEase-like"/>
    <property type="match status" value="1"/>
</dbReference>
<dbReference type="InterPro" id="IPR023174">
    <property type="entry name" value="PDEase_CS"/>
</dbReference>
<feature type="compositionally biased region" description="Low complexity" evidence="4">
    <location>
        <begin position="737"/>
        <end position="768"/>
    </location>
</feature>
<dbReference type="PROSITE" id="PS00126">
    <property type="entry name" value="PDEASE_I_1"/>
    <property type="match status" value="1"/>
</dbReference>
<dbReference type="AlphaFoldDB" id="A0A5C5FUY7"/>
<feature type="region of interest" description="Disordered" evidence="4">
    <location>
        <begin position="724"/>
        <end position="837"/>
    </location>
</feature>
<keyword evidence="2 3" id="KW-0378">Hydrolase</keyword>
<dbReference type="PANTHER" id="PTHR11347">
    <property type="entry name" value="CYCLIC NUCLEOTIDE PHOSPHODIESTERASE"/>
    <property type="match status" value="1"/>
</dbReference>
<gene>
    <name evidence="6" type="ORF">DMC30DRAFT_250814</name>
</gene>
<evidence type="ECO:0000313" key="6">
    <source>
        <dbReference type="EMBL" id="TNY20505.1"/>
    </source>
</evidence>
<dbReference type="STRING" id="5288.A0A5C5FUY7"/>
<feature type="compositionally biased region" description="Basic residues" evidence="4">
    <location>
        <begin position="810"/>
        <end position="819"/>
    </location>
</feature>
<dbReference type="Pfam" id="PF00233">
    <property type="entry name" value="PDEase_I"/>
    <property type="match status" value="1"/>
</dbReference>
<dbReference type="EMBL" id="SOZI01000065">
    <property type="protein sequence ID" value="TNY20505.1"/>
    <property type="molecule type" value="Genomic_DNA"/>
</dbReference>
<feature type="region of interest" description="Disordered" evidence="4">
    <location>
        <begin position="290"/>
        <end position="338"/>
    </location>
</feature>
<feature type="domain" description="PDEase" evidence="5">
    <location>
        <begin position="334"/>
        <end position="709"/>
    </location>
</feature>
<keyword evidence="7" id="KW-1185">Reference proteome</keyword>
<dbReference type="InterPro" id="IPR003607">
    <property type="entry name" value="HD/PDEase_dom"/>
</dbReference>
<feature type="compositionally biased region" description="Polar residues" evidence="4">
    <location>
        <begin position="85"/>
        <end position="102"/>
    </location>
</feature>
<dbReference type="InterPro" id="IPR036971">
    <property type="entry name" value="PDEase_catalytic_dom_sf"/>
</dbReference>
<dbReference type="GO" id="GO:0046872">
    <property type="term" value="F:metal ion binding"/>
    <property type="evidence" value="ECO:0007669"/>
    <property type="project" value="UniProtKB-KW"/>
</dbReference>
<dbReference type="PROSITE" id="PS51845">
    <property type="entry name" value="PDEASE_I_2"/>
    <property type="match status" value="1"/>
</dbReference>
<feature type="compositionally biased region" description="Polar residues" evidence="4">
    <location>
        <begin position="20"/>
        <end position="29"/>
    </location>
</feature>
<evidence type="ECO:0000256" key="4">
    <source>
        <dbReference type="SAM" id="MobiDB-lite"/>
    </source>
</evidence>
<protein>
    <recommendedName>
        <fullName evidence="3">Phosphodiesterase</fullName>
        <ecNumber evidence="3">3.1.4.-</ecNumber>
    </recommendedName>
</protein>
<name>A0A5C5FUY7_9BASI</name>
<feature type="compositionally biased region" description="Low complexity" evidence="4">
    <location>
        <begin position="290"/>
        <end position="300"/>
    </location>
</feature>
<dbReference type="GO" id="GO:0004114">
    <property type="term" value="F:3',5'-cyclic-nucleotide phosphodiesterase activity"/>
    <property type="evidence" value="ECO:0007669"/>
    <property type="project" value="InterPro"/>
</dbReference>
<accession>A0A5C5FUY7</accession>
<comment type="caution">
    <text evidence="6">The sequence shown here is derived from an EMBL/GenBank/DDBJ whole genome shotgun (WGS) entry which is preliminary data.</text>
</comment>
<organism evidence="6 7">
    <name type="scientific">Rhodotorula diobovata</name>
    <dbReference type="NCBI Taxonomy" id="5288"/>
    <lineage>
        <taxon>Eukaryota</taxon>
        <taxon>Fungi</taxon>
        <taxon>Dikarya</taxon>
        <taxon>Basidiomycota</taxon>
        <taxon>Pucciniomycotina</taxon>
        <taxon>Microbotryomycetes</taxon>
        <taxon>Sporidiobolales</taxon>
        <taxon>Sporidiobolaceae</taxon>
        <taxon>Rhodotorula</taxon>
    </lineage>
</organism>
<feature type="region of interest" description="Disordered" evidence="4">
    <location>
        <begin position="1"/>
        <end position="159"/>
    </location>
</feature>
<reference evidence="6 7" key="1">
    <citation type="submission" date="2019-03" db="EMBL/GenBank/DDBJ databases">
        <title>Rhodosporidium diobovatum UCD-FST 08-225 genome sequencing, assembly, and annotation.</title>
        <authorList>
            <person name="Fakankun I.U."/>
            <person name="Fristensky B."/>
            <person name="Levin D.B."/>
        </authorList>
    </citation>
    <scope>NUCLEOTIDE SEQUENCE [LARGE SCALE GENOMIC DNA]</scope>
    <source>
        <strain evidence="6 7">UCD-FST 08-225</strain>
    </source>
</reference>
<evidence type="ECO:0000256" key="3">
    <source>
        <dbReference type="RuleBase" id="RU363067"/>
    </source>
</evidence>
<proteinExistence type="inferred from homology"/>
<dbReference type="EC" id="3.1.4.-" evidence="3"/>